<sequence length="208" mass="22723">MAQAAAAVGHNSGDMSETDRKALFFLNRDDYWKAMAAKKAADARVKLVGKQIKADLGEHGLLQIKAYEQSQTAEGKAELQAKQEAERQAMAWAGVPINTQLDLLTDLAPLDERAFNDGQDAGMRGETLDNPHDPNTDAGRAYEKGWKSGQEAIFAIRKKRADEASTDELIKGERPATDEEDEGEGEFRDPFLSSEEWDAAAPTAQAAE</sequence>
<proteinExistence type="predicted"/>
<feature type="region of interest" description="Disordered" evidence="1">
    <location>
        <begin position="157"/>
        <end position="208"/>
    </location>
</feature>
<reference evidence="2 3" key="1">
    <citation type="submission" date="2022-06" db="EMBL/GenBank/DDBJ databases">
        <title>Mesorhizobium sp. strain RP14 Genome sequencing and assembly.</title>
        <authorList>
            <person name="Kim I."/>
        </authorList>
    </citation>
    <scope>NUCLEOTIDE SEQUENCE [LARGE SCALE GENOMIC DNA]</scope>
    <source>
        <strain evidence="3">RP14(2022)</strain>
    </source>
</reference>
<evidence type="ECO:0000313" key="2">
    <source>
        <dbReference type="EMBL" id="MCO6050871.1"/>
    </source>
</evidence>
<evidence type="ECO:0000256" key="1">
    <source>
        <dbReference type="SAM" id="MobiDB-lite"/>
    </source>
</evidence>
<keyword evidence="3" id="KW-1185">Reference proteome</keyword>
<evidence type="ECO:0000313" key="3">
    <source>
        <dbReference type="Proteomes" id="UP001205906"/>
    </source>
</evidence>
<comment type="caution">
    <text evidence="2">The sequence shown here is derived from an EMBL/GenBank/DDBJ whole genome shotgun (WGS) entry which is preliminary data.</text>
</comment>
<name>A0ABT1CA61_9HYPH</name>
<feature type="compositionally biased region" description="Basic and acidic residues" evidence="1">
    <location>
        <begin position="160"/>
        <end position="177"/>
    </location>
</feature>
<protein>
    <submittedName>
        <fullName evidence="2">Uncharacterized protein</fullName>
    </submittedName>
</protein>
<dbReference type="EMBL" id="JAMXQS010000006">
    <property type="protein sequence ID" value="MCO6050871.1"/>
    <property type="molecule type" value="Genomic_DNA"/>
</dbReference>
<organism evidence="2 3">
    <name type="scientific">Mesorhizobium liriopis</name>
    <dbReference type="NCBI Taxonomy" id="2953882"/>
    <lineage>
        <taxon>Bacteria</taxon>
        <taxon>Pseudomonadati</taxon>
        <taxon>Pseudomonadota</taxon>
        <taxon>Alphaproteobacteria</taxon>
        <taxon>Hyphomicrobiales</taxon>
        <taxon>Phyllobacteriaceae</taxon>
        <taxon>Mesorhizobium</taxon>
    </lineage>
</organism>
<accession>A0ABT1CA61</accession>
<dbReference type="Proteomes" id="UP001205906">
    <property type="component" value="Unassembled WGS sequence"/>
</dbReference>
<gene>
    <name evidence="2" type="ORF">NGM99_13890</name>
</gene>
<dbReference type="RefSeq" id="WP_252819864.1">
    <property type="nucleotide sequence ID" value="NZ_JAMXQS010000006.1"/>
</dbReference>
<feature type="region of interest" description="Disordered" evidence="1">
    <location>
        <begin position="117"/>
        <end position="142"/>
    </location>
</feature>
<feature type="compositionally biased region" description="Basic and acidic residues" evidence="1">
    <location>
        <begin position="126"/>
        <end position="142"/>
    </location>
</feature>